<reference evidence="1" key="1">
    <citation type="submission" date="2009-10" db="EMBL/GenBank/DDBJ databases">
        <title>Diversity of trophic interactions inside an arsenic-rich microbial ecosystem.</title>
        <authorList>
            <person name="Bertin P.N."/>
            <person name="Heinrich-Salmeron A."/>
            <person name="Pelletier E."/>
            <person name="Goulhen-Chollet F."/>
            <person name="Arsene-Ploetze F."/>
            <person name="Gallien S."/>
            <person name="Calteau A."/>
            <person name="Vallenet D."/>
            <person name="Casiot C."/>
            <person name="Chane-Woon-Ming B."/>
            <person name="Giloteaux L."/>
            <person name="Barakat M."/>
            <person name="Bonnefoy V."/>
            <person name="Bruneel O."/>
            <person name="Chandler M."/>
            <person name="Cleiss J."/>
            <person name="Duran R."/>
            <person name="Elbaz-Poulichet F."/>
            <person name="Fonknechten N."/>
            <person name="Lauga B."/>
            <person name="Mornico D."/>
            <person name="Ortet P."/>
            <person name="Schaeffer C."/>
            <person name="Siguier P."/>
            <person name="Alexander Thil Smith A."/>
            <person name="Van Dorsselaer A."/>
            <person name="Weissenbach J."/>
            <person name="Medigue C."/>
            <person name="Le Paslier D."/>
        </authorList>
    </citation>
    <scope>NUCLEOTIDE SEQUENCE</scope>
</reference>
<dbReference type="EMBL" id="CABM01000011">
    <property type="protein sequence ID" value="CBH95732.1"/>
    <property type="molecule type" value="Genomic_DNA"/>
</dbReference>
<organism evidence="1">
    <name type="scientific">mine drainage metagenome</name>
    <dbReference type="NCBI Taxonomy" id="410659"/>
    <lineage>
        <taxon>unclassified sequences</taxon>
        <taxon>metagenomes</taxon>
        <taxon>ecological metagenomes</taxon>
    </lineage>
</organism>
<evidence type="ECO:0000313" key="1">
    <source>
        <dbReference type="EMBL" id="CBH95732.1"/>
    </source>
</evidence>
<gene>
    <name evidence="1" type="ORF">CARN2_1999</name>
</gene>
<name>E6PLD1_9ZZZZ</name>
<accession>E6PLD1</accession>
<proteinExistence type="predicted"/>
<sequence>MSAPVLSAPVVLLPDAGPLITLAYADALELLFKPGWPVLLVDMVLHEVTRNQTPTSEKLGQWAAASKLPVRATQTFQHHQRALATQAAAARTANLVGELAIQETMTALALEQTAQTGVFLFEDHKIARAGFFVPDNCRKVSTRALLLFLQQQGWLESAVEIERRAIQAGRSFSALRFPPAP</sequence>
<comment type="caution">
    <text evidence="1">The sequence shown here is derived from an EMBL/GenBank/DDBJ whole genome shotgun (WGS) entry which is preliminary data.</text>
</comment>
<protein>
    <submittedName>
        <fullName evidence="1">Uncharacterized protein</fullName>
    </submittedName>
</protein>
<dbReference type="AlphaFoldDB" id="E6PLD1"/>